<dbReference type="SUPFAM" id="SSF143631">
    <property type="entry name" value="ApbE-like"/>
    <property type="match status" value="1"/>
</dbReference>
<accession>A0A939PR51</accession>
<evidence type="ECO:0000256" key="7">
    <source>
        <dbReference type="ARBA" id="ARBA00022827"/>
    </source>
</evidence>
<gene>
    <name evidence="11" type="ORF">J4573_46780</name>
</gene>
<dbReference type="PANTHER" id="PTHR30040">
    <property type="entry name" value="THIAMINE BIOSYNTHESIS LIPOPROTEIN APBE"/>
    <property type="match status" value="1"/>
</dbReference>
<comment type="cofactor">
    <cofactor evidence="1">
        <name>Mg(2+)</name>
        <dbReference type="ChEBI" id="CHEBI:18420"/>
    </cofactor>
</comment>
<dbReference type="InterPro" id="IPR024932">
    <property type="entry name" value="ApbE"/>
</dbReference>
<evidence type="ECO:0000256" key="5">
    <source>
        <dbReference type="ARBA" id="ARBA00022679"/>
    </source>
</evidence>
<keyword evidence="6" id="KW-0479">Metal-binding</keyword>
<organism evidence="11 12">
    <name type="scientific">Actinomadura barringtoniae</name>
    <dbReference type="NCBI Taxonomy" id="1427535"/>
    <lineage>
        <taxon>Bacteria</taxon>
        <taxon>Bacillati</taxon>
        <taxon>Actinomycetota</taxon>
        <taxon>Actinomycetes</taxon>
        <taxon>Streptosporangiales</taxon>
        <taxon>Thermomonosporaceae</taxon>
        <taxon>Actinomadura</taxon>
    </lineage>
</organism>
<keyword evidence="7" id="KW-0274">FAD</keyword>
<keyword evidence="8" id="KW-0460">Magnesium</keyword>
<dbReference type="PANTHER" id="PTHR30040:SF2">
    <property type="entry name" value="FAD:PROTEIN FMN TRANSFERASE"/>
    <property type="match status" value="1"/>
</dbReference>
<dbReference type="EMBL" id="JAGEOJ010000028">
    <property type="protein sequence ID" value="MBO2454664.1"/>
    <property type="molecule type" value="Genomic_DNA"/>
</dbReference>
<evidence type="ECO:0000256" key="2">
    <source>
        <dbReference type="ARBA" id="ARBA00011955"/>
    </source>
</evidence>
<evidence type="ECO:0000256" key="1">
    <source>
        <dbReference type="ARBA" id="ARBA00001946"/>
    </source>
</evidence>
<evidence type="ECO:0000256" key="6">
    <source>
        <dbReference type="ARBA" id="ARBA00022723"/>
    </source>
</evidence>
<dbReference type="Proteomes" id="UP000669179">
    <property type="component" value="Unassembled WGS sequence"/>
</dbReference>
<comment type="catalytic activity">
    <reaction evidence="10">
        <text>L-threonyl-[protein] + FAD = FMN-L-threonyl-[protein] + AMP + H(+)</text>
        <dbReference type="Rhea" id="RHEA:36847"/>
        <dbReference type="Rhea" id="RHEA-COMP:11060"/>
        <dbReference type="Rhea" id="RHEA-COMP:11061"/>
        <dbReference type="ChEBI" id="CHEBI:15378"/>
        <dbReference type="ChEBI" id="CHEBI:30013"/>
        <dbReference type="ChEBI" id="CHEBI:57692"/>
        <dbReference type="ChEBI" id="CHEBI:74257"/>
        <dbReference type="ChEBI" id="CHEBI:456215"/>
        <dbReference type="EC" id="2.7.1.180"/>
    </reaction>
</comment>
<comment type="caution">
    <text evidence="11">The sequence shown here is derived from an EMBL/GenBank/DDBJ whole genome shotgun (WGS) entry which is preliminary data.</text>
</comment>
<proteinExistence type="predicted"/>
<name>A0A939PR51_9ACTN</name>
<evidence type="ECO:0000313" key="12">
    <source>
        <dbReference type="Proteomes" id="UP000669179"/>
    </source>
</evidence>
<dbReference type="RefSeq" id="WP_208262894.1">
    <property type="nucleotide sequence ID" value="NZ_JAGEOJ010000028.1"/>
</dbReference>
<evidence type="ECO:0000313" key="11">
    <source>
        <dbReference type="EMBL" id="MBO2454664.1"/>
    </source>
</evidence>
<dbReference type="AlphaFoldDB" id="A0A939PR51"/>
<dbReference type="Gene3D" id="3.10.520.10">
    <property type="entry name" value="ApbE-like domains"/>
    <property type="match status" value="2"/>
</dbReference>
<keyword evidence="12" id="KW-1185">Reference proteome</keyword>
<dbReference type="EC" id="2.7.1.180" evidence="2"/>
<keyword evidence="4" id="KW-0285">Flavoprotein</keyword>
<dbReference type="Pfam" id="PF02424">
    <property type="entry name" value="ApbE"/>
    <property type="match status" value="2"/>
</dbReference>
<dbReference type="GO" id="GO:0016740">
    <property type="term" value="F:transferase activity"/>
    <property type="evidence" value="ECO:0007669"/>
    <property type="project" value="UniProtKB-KW"/>
</dbReference>
<evidence type="ECO:0000256" key="8">
    <source>
        <dbReference type="ARBA" id="ARBA00022842"/>
    </source>
</evidence>
<evidence type="ECO:0000256" key="9">
    <source>
        <dbReference type="ARBA" id="ARBA00031306"/>
    </source>
</evidence>
<dbReference type="InterPro" id="IPR003374">
    <property type="entry name" value="ApbE-like_sf"/>
</dbReference>
<evidence type="ECO:0000256" key="10">
    <source>
        <dbReference type="ARBA" id="ARBA00048540"/>
    </source>
</evidence>
<reference evidence="11" key="1">
    <citation type="submission" date="2021-03" db="EMBL/GenBank/DDBJ databases">
        <authorList>
            <person name="Kanchanasin P."/>
            <person name="Saeng-In P."/>
            <person name="Phongsopitanun W."/>
            <person name="Yuki M."/>
            <person name="Kudo T."/>
            <person name="Ohkuma M."/>
            <person name="Tanasupawat S."/>
        </authorList>
    </citation>
    <scope>NUCLEOTIDE SEQUENCE</scope>
    <source>
        <strain evidence="11">GKU 128</strain>
    </source>
</reference>
<evidence type="ECO:0000256" key="4">
    <source>
        <dbReference type="ARBA" id="ARBA00022630"/>
    </source>
</evidence>
<sequence length="285" mass="29262">METAQQSFPLWGGEAVVAVTDSGRLGAARAAADRVIADVDAACSWFRSDSDLARVNQGAGEQVRVGPVLLETLAAALRAARLSGGLVDPLRTAPWEGVEAGDGWVRIPAGTELDLGAIGKAFAADTAAQAAAEATGCGVLVSLCGDLAVCGPPPSRGWSVRVAEDHRDGAYGHDHGQDIALTTEGGLATSSLTVRTVRLPGGGVGTHILDPRSGLPVRGPWRTVSVWAGDCADANTATTAALVRGAGAVRWLERTGLPARLVHVDGWVKTVGDWPQEDVDVKVAG</sequence>
<keyword evidence="5 11" id="KW-0808">Transferase</keyword>
<dbReference type="GO" id="GO:0046872">
    <property type="term" value="F:metal ion binding"/>
    <property type="evidence" value="ECO:0007669"/>
    <property type="project" value="UniProtKB-KW"/>
</dbReference>
<evidence type="ECO:0000256" key="3">
    <source>
        <dbReference type="ARBA" id="ARBA00016337"/>
    </source>
</evidence>
<protein>
    <recommendedName>
        <fullName evidence="3">FAD:protein FMN transferase</fullName>
        <ecNumber evidence="2">2.7.1.180</ecNumber>
    </recommendedName>
    <alternativeName>
        <fullName evidence="9">Flavin transferase</fullName>
    </alternativeName>
</protein>